<evidence type="ECO:0000313" key="2">
    <source>
        <dbReference type="EMBL" id="MBB4924772.1"/>
    </source>
</evidence>
<dbReference type="NCBIfam" id="NF033179">
    <property type="entry name" value="TnsA_like_Actin"/>
    <property type="match status" value="1"/>
</dbReference>
<name>A0A7W7R3H3_KITKI</name>
<dbReference type="EMBL" id="JACHJV010000001">
    <property type="protein sequence ID" value="MBB4924772.1"/>
    <property type="molecule type" value="Genomic_DNA"/>
</dbReference>
<reference evidence="2 3" key="1">
    <citation type="submission" date="2020-08" db="EMBL/GenBank/DDBJ databases">
        <title>Sequencing the genomes of 1000 actinobacteria strains.</title>
        <authorList>
            <person name="Klenk H.-P."/>
        </authorList>
    </citation>
    <scope>NUCLEOTIDE SEQUENCE [LARGE SCALE GENOMIC DNA]</scope>
    <source>
        <strain evidence="2 3">DSM 41654</strain>
    </source>
</reference>
<evidence type="ECO:0000313" key="3">
    <source>
        <dbReference type="Proteomes" id="UP000540506"/>
    </source>
</evidence>
<dbReference type="Proteomes" id="UP000540506">
    <property type="component" value="Unassembled WGS sequence"/>
</dbReference>
<gene>
    <name evidence="1" type="ORF">FHR34_001326</name>
    <name evidence="2" type="ORF">FHR34_003765</name>
</gene>
<organism evidence="2 3">
    <name type="scientific">Kitasatospora kifunensis</name>
    <name type="common">Streptomyces kifunensis</name>
    <dbReference type="NCBI Taxonomy" id="58351"/>
    <lineage>
        <taxon>Bacteria</taxon>
        <taxon>Bacillati</taxon>
        <taxon>Actinomycetota</taxon>
        <taxon>Actinomycetes</taxon>
        <taxon>Kitasatosporales</taxon>
        <taxon>Streptomycetaceae</taxon>
        <taxon>Kitasatospora</taxon>
    </lineage>
</organism>
<dbReference type="EMBL" id="JACHJV010000001">
    <property type="protein sequence ID" value="MBB4922333.1"/>
    <property type="molecule type" value="Genomic_DNA"/>
</dbReference>
<comment type="caution">
    <text evidence="2">The sequence shown here is derived from an EMBL/GenBank/DDBJ whole genome shotgun (WGS) entry which is preliminary data.</text>
</comment>
<evidence type="ECO:0008006" key="4">
    <source>
        <dbReference type="Google" id="ProtNLM"/>
    </source>
</evidence>
<dbReference type="InterPro" id="IPR048000">
    <property type="entry name" value="TnsA-like"/>
</dbReference>
<accession>A0A7W7R3H3</accession>
<sequence>MSAGFRIVYVDAVGTERQLPLEAAAEVPFELGRPVRSLPSYRGQRNYPGWYWSATVGRHVGYESWVERDHLVALDFDPAVAGVASQPFWLLWDQGGRQPRRHAPDFFVRLADGGVLVLDSRPLERIAERDREAFAATEAACAEVGWRYAVWGEMDGVVVANHRWLSGYRHPRCFDPSVAGRLREVFALPGSLMRGAEMAGDPIRVLPVLFHLMWRHLLVADLSLVLGDRTVVRSANGVWHG</sequence>
<dbReference type="AlphaFoldDB" id="A0A7W7R3H3"/>
<keyword evidence="3" id="KW-1185">Reference proteome</keyword>
<proteinExistence type="predicted"/>
<evidence type="ECO:0000313" key="1">
    <source>
        <dbReference type="EMBL" id="MBB4922333.1"/>
    </source>
</evidence>
<protein>
    <recommendedName>
        <fullName evidence="4">TnsA-like heteromeric transposase endonuclease subunit</fullName>
    </recommendedName>
</protein>